<gene>
    <name evidence="2" type="ORF">CBM2587_B80091</name>
</gene>
<name>A0A375CBB3_9BURK</name>
<feature type="compositionally biased region" description="Low complexity" evidence="1">
    <location>
        <begin position="7"/>
        <end position="19"/>
    </location>
</feature>
<dbReference type="Proteomes" id="UP000256780">
    <property type="component" value="Chromosome CBM2587_b"/>
</dbReference>
<evidence type="ECO:0000256" key="1">
    <source>
        <dbReference type="SAM" id="MobiDB-lite"/>
    </source>
</evidence>
<evidence type="ECO:0000313" key="2">
    <source>
        <dbReference type="EMBL" id="SOY66814.1"/>
    </source>
</evidence>
<dbReference type="EMBL" id="OFSQ01000037">
    <property type="protein sequence ID" value="SOY66814.1"/>
    <property type="molecule type" value="Genomic_DNA"/>
</dbReference>
<organism evidence="2">
    <name type="scientific">Cupriavidus taiwanensis</name>
    <dbReference type="NCBI Taxonomy" id="164546"/>
    <lineage>
        <taxon>Bacteria</taxon>
        <taxon>Pseudomonadati</taxon>
        <taxon>Pseudomonadota</taxon>
        <taxon>Betaproteobacteria</taxon>
        <taxon>Burkholderiales</taxon>
        <taxon>Burkholderiaceae</taxon>
        <taxon>Cupriavidus</taxon>
    </lineage>
</organism>
<sequence length="26" mass="2809">MFQPCVAREAAGARATGRPRPSPILR</sequence>
<reference evidence="2" key="1">
    <citation type="submission" date="2018-01" db="EMBL/GenBank/DDBJ databases">
        <authorList>
            <person name="Clerissi C."/>
        </authorList>
    </citation>
    <scope>NUCLEOTIDE SEQUENCE</scope>
    <source>
        <strain evidence="2">Cupriavidus sp. LMG 19464</strain>
    </source>
</reference>
<accession>A0A375CBB3</accession>
<protein>
    <submittedName>
        <fullName evidence="2">Uncharacterized protein</fullName>
    </submittedName>
</protein>
<comment type="caution">
    <text evidence="2">The sequence shown here is derived from an EMBL/GenBank/DDBJ whole genome shotgun (WGS) entry which is preliminary data.</text>
</comment>
<proteinExistence type="predicted"/>
<dbReference type="AlphaFoldDB" id="A0A375CBB3"/>
<feature type="region of interest" description="Disordered" evidence="1">
    <location>
        <begin position="1"/>
        <end position="26"/>
    </location>
</feature>